<organism evidence="1 2">
    <name type="scientific">Saprolegnia parasitica (strain CBS 223.65)</name>
    <dbReference type="NCBI Taxonomy" id="695850"/>
    <lineage>
        <taxon>Eukaryota</taxon>
        <taxon>Sar</taxon>
        <taxon>Stramenopiles</taxon>
        <taxon>Oomycota</taxon>
        <taxon>Saprolegniomycetes</taxon>
        <taxon>Saprolegniales</taxon>
        <taxon>Saprolegniaceae</taxon>
        <taxon>Saprolegnia</taxon>
    </lineage>
</organism>
<dbReference type="VEuPathDB" id="FungiDB:SPRG_06304"/>
<dbReference type="AlphaFoldDB" id="A0A067CBY2"/>
<keyword evidence="2" id="KW-1185">Reference proteome</keyword>
<gene>
    <name evidence="1" type="ORF">SPRG_06304</name>
</gene>
<sequence length="180" mass="20367">MTGAIKCESTLEAKTKKFVISTWGRSYWRLHDRLLVTAKTKADVDARHHVKHYTVIEGCTWQGHEMGFRVATKEAGWLHFRAGSKAEWAHWIHALLSLPIIKVRALPTTSSNSNSTSTACDDDEVGSSHLVSFAGTIRVREIPAMTDDEADDLFYTNVEIQGFRRMAELMGQFKFRLIRG</sequence>
<reference evidence="1 2" key="1">
    <citation type="journal article" date="2013" name="PLoS Genet.">
        <title>Distinctive expansion of potential virulence genes in the genome of the oomycete fish pathogen Saprolegnia parasitica.</title>
        <authorList>
            <person name="Jiang R.H."/>
            <person name="de Bruijn I."/>
            <person name="Haas B.J."/>
            <person name="Belmonte R."/>
            <person name="Lobach L."/>
            <person name="Christie J."/>
            <person name="van den Ackerveken G."/>
            <person name="Bottin A."/>
            <person name="Bulone V."/>
            <person name="Diaz-Moreno S.M."/>
            <person name="Dumas B."/>
            <person name="Fan L."/>
            <person name="Gaulin E."/>
            <person name="Govers F."/>
            <person name="Grenville-Briggs L.J."/>
            <person name="Horner N.R."/>
            <person name="Levin J.Z."/>
            <person name="Mammella M."/>
            <person name="Meijer H.J."/>
            <person name="Morris P."/>
            <person name="Nusbaum C."/>
            <person name="Oome S."/>
            <person name="Phillips A.J."/>
            <person name="van Rooyen D."/>
            <person name="Rzeszutek E."/>
            <person name="Saraiva M."/>
            <person name="Secombes C.J."/>
            <person name="Seidl M.F."/>
            <person name="Snel B."/>
            <person name="Stassen J.H."/>
            <person name="Sykes S."/>
            <person name="Tripathy S."/>
            <person name="van den Berg H."/>
            <person name="Vega-Arreguin J.C."/>
            <person name="Wawra S."/>
            <person name="Young S.K."/>
            <person name="Zeng Q."/>
            <person name="Dieguez-Uribeondo J."/>
            <person name="Russ C."/>
            <person name="Tyler B.M."/>
            <person name="van West P."/>
        </authorList>
    </citation>
    <scope>NUCLEOTIDE SEQUENCE [LARGE SCALE GENOMIC DNA]</scope>
    <source>
        <strain evidence="1 2">CBS 223.65</strain>
    </source>
</reference>
<dbReference type="OMA" id="KWIHALL"/>
<dbReference type="SUPFAM" id="SSF50729">
    <property type="entry name" value="PH domain-like"/>
    <property type="match status" value="1"/>
</dbReference>
<evidence type="ECO:0000313" key="1">
    <source>
        <dbReference type="EMBL" id="KDO28254.1"/>
    </source>
</evidence>
<dbReference type="EMBL" id="KK583212">
    <property type="protein sequence ID" value="KDO28254.1"/>
    <property type="molecule type" value="Genomic_DNA"/>
</dbReference>
<dbReference type="InterPro" id="IPR011993">
    <property type="entry name" value="PH-like_dom_sf"/>
</dbReference>
<dbReference type="GeneID" id="24128656"/>
<evidence type="ECO:0000313" key="2">
    <source>
        <dbReference type="Proteomes" id="UP000030745"/>
    </source>
</evidence>
<name>A0A067CBY2_SAPPC</name>
<accession>A0A067CBY2</accession>
<dbReference type="RefSeq" id="XP_012201076.1">
    <property type="nucleotide sequence ID" value="XM_012345686.1"/>
</dbReference>
<protein>
    <recommendedName>
        <fullName evidence="3">PH domain-containing protein</fullName>
    </recommendedName>
</protein>
<dbReference type="OrthoDB" id="63226at2759"/>
<evidence type="ECO:0008006" key="3">
    <source>
        <dbReference type="Google" id="ProtNLM"/>
    </source>
</evidence>
<dbReference type="KEGG" id="spar:SPRG_06304"/>
<proteinExistence type="predicted"/>
<dbReference type="Proteomes" id="UP000030745">
    <property type="component" value="Unassembled WGS sequence"/>
</dbReference>
<dbReference type="Gene3D" id="2.30.29.30">
    <property type="entry name" value="Pleckstrin-homology domain (PH domain)/Phosphotyrosine-binding domain (PTB)"/>
    <property type="match status" value="1"/>
</dbReference>